<reference evidence="10 11" key="1">
    <citation type="submission" date="2020-06" db="EMBL/GenBank/DDBJ databases">
        <title>Draft genome of Uliginosibacterium sp. IMCC34675.</title>
        <authorList>
            <person name="Song J."/>
        </authorList>
    </citation>
    <scope>NUCLEOTIDE SEQUENCE [LARGE SCALE GENOMIC DNA]</scope>
    <source>
        <strain evidence="10 11">IMCC34675</strain>
    </source>
</reference>
<dbReference type="EMBL" id="JABCSC020000001">
    <property type="protein sequence ID" value="NSL53917.1"/>
    <property type="molecule type" value="Genomic_DNA"/>
</dbReference>
<gene>
    <name evidence="10" type="ORF">HJ583_002665</name>
</gene>
<name>A0ABX2ID12_9RHOO</name>
<dbReference type="PANTHER" id="PTHR11795:SF450">
    <property type="entry name" value="ABC TRANSPORTER PERMEASE PROTEIN"/>
    <property type="match status" value="1"/>
</dbReference>
<dbReference type="InterPro" id="IPR001851">
    <property type="entry name" value="ABC_transp_permease"/>
</dbReference>
<evidence type="ECO:0000256" key="6">
    <source>
        <dbReference type="ARBA" id="ARBA00022989"/>
    </source>
</evidence>
<evidence type="ECO:0000256" key="9">
    <source>
        <dbReference type="SAM" id="Phobius"/>
    </source>
</evidence>
<keyword evidence="11" id="KW-1185">Reference proteome</keyword>
<protein>
    <submittedName>
        <fullName evidence="10">Branched-chain amino acid ABC transporter permease</fullName>
    </submittedName>
</protein>
<keyword evidence="7 9" id="KW-0472">Membrane</keyword>
<feature type="transmembrane region" description="Helical" evidence="9">
    <location>
        <begin position="189"/>
        <end position="212"/>
    </location>
</feature>
<keyword evidence="6 9" id="KW-1133">Transmembrane helix</keyword>
<evidence type="ECO:0000256" key="2">
    <source>
        <dbReference type="ARBA" id="ARBA00022448"/>
    </source>
</evidence>
<comment type="similarity">
    <text evidence="8">Belongs to the binding-protein-dependent transport system permease family. LivHM subfamily.</text>
</comment>
<keyword evidence="5" id="KW-0029">Amino-acid transport</keyword>
<dbReference type="CDD" id="cd06582">
    <property type="entry name" value="TM_PBP1_LivH_like"/>
    <property type="match status" value="1"/>
</dbReference>
<keyword evidence="3" id="KW-1003">Cell membrane</keyword>
<keyword evidence="2" id="KW-0813">Transport</keyword>
<feature type="transmembrane region" description="Helical" evidence="9">
    <location>
        <begin position="255"/>
        <end position="278"/>
    </location>
</feature>
<evidence type="ECO:0000313" key="11">
    <source>
        <dbReference type="Proteomes" id="UP000778523"/>
    </source>
</evidence>
<feature type="transmembrane region" description="Helical" evidence="9">
    <location>
        <begin position="55"/>
        <end position="81"/>
    </location>
</feature>
<dbReference type="Pfam" id="PF02653">
    <property type="entry name" value="BPD_transp_2"/>
    <property type="match status" value="1"/>
</dbReference>
<dbReference type="InterPro" id="IPR052157">
    <property type="entry name" value="BCAA_transport_permease"/>
</dbReference>
<organism evidence="10 11">
    <name type="scientific">Uliginosibacterium aquaticum</name>
    <dbReference type="NCBI Taxonomy" id="2731212"/>
    <lineage>
        <taxon>Bacteria</taxon>
        <taxon>Pseudomonadati</taxon>
        <taxon>Pseudomonadota</taxon>
        <taxon>Betaproteobacteria</taxon>
        <taxon>Rhodocyclales</taxon>
        <taxon>Zoogloeaceae</taxon>
        <taxon>Uliginosibacterium</taxon>
    </lineage>
</organism>
<proteinExistence type="inferred from homology"/>
<evidence type="ECO:0000256" key="1">
    <source>
        <dbReference type="ARBA" id="ARBA00004651"/>
    </source>
</evidence>
<accession>A0ABX2ID12</accession>
<evidence type="ECO:0000256" key="5">
    <source>
        <dbReference type="ARBA" id="ARBA00022970"/>
    </source>
</evidence>
<dbReference type="RefSeq" id="WP_170020240.1">
    <property type="nucleotide sequence ID" value="NZ_JABCSC020000001.1"/>
</dbReference>
<comment type="subcellular location">
    <subcellularLocation>
        <location evidence="1">Cell membrane</location>
        <topology evidence="1">Multi-pass membrane protein</topology>
    </subcellularLocation>
</comment>
<feature type="transmembrane region" description="Helical" evidence="9">
    <location>
        <begin position="134"/>
        <end position="160"/>
    </location>
</feature>
<dbReference type="PANTHER" id="PTHR11795">
    <property type="entry name" value="BRANCHED-CHAIN AMINO ACID TRANSPORT SYSTEM PERMEASE PROTEIN LIVH"/>
    <property type="match status" value="1"/>
</dbReference>
<feature type="transmembrane region" description="Helical" evidence="9">
    <location>
        <begin position="93"/>
        <end position="114"/>
    </location>
</feature>
<comment type="caution">
    <text evidence="10">The sequence shown here is derived from an EMBL/GenBank/DDBJ whole genome shotgun (WGS) entry which is preliminary data.</text>
</comment>
<evidence type="ECO:0000313" key="10">
    <source>
        <dbReference type="EMBL" id="NSL53917.1"/>
    </source>
</evidence>
<evidence type="ECO:0000256" key="7">
    <source>
        <dbReference type="ARBA" id="ARBA00023136"/>
    </source>
</evidence>
<dbReference type="Proteomes" id="UP000778523">
    <property type="component" value="Unassembled WGS sequence"/>
</dbReference>
<keyword evidence="4 9" id="KW-0812">Transmembrane</keyword>
<evidence type="ECO:0000256" key="8">
    <source>
        <dbReference type="ARBA" id="ARBA00037998"/>
    </source>
</evidence>
<evidence type="ECO:0000256" key="4">
    <source>
        <dbReference type="ARBA" id="ARBA00022692"/>
    </source>
</evidence>
<evidence type="ECO:0000256" key="3">
    <source>
        <dbReference type="ARBA" id="ARBA00022475"/>
    </source>
</evidence>
<feature type="transmembrane region" description="Helical" evidence="9">
    <location>
        <begin position="224"/>
        <end position="248"/>
    </location>
</feature>
<sequence>MLLLSALISGLGLGAMYGLMALGFHVTYAVSGTVNFAQGSSMMLGAVLTFGFAQALGWPMPLAILLALALCALYGLLVEFVAVRPFASRGSDAWLMSTVALGIVLDNLVMFSFGKEPRSLPSVLAQTPIELGGLGLGVYPLQVLIPVIGLLLAAVLHFVARRTRWGIAMLAVVQNRDAARLMGIPIRRVVAAAFALSTLFAGIAGVLIAPLMNVHADMGTLFGLKAFAVAILGGISSAWGVMLAGLIFGGVEAIVTATLGSGYTQIISFSLVIAALALRPNGLFGRAEVRKV</sequence>